<reference evidence="2 3" key="1">
    <citation type="submission" date="2017-05" db="EMBL/GenBank/DDBJ databases">
        <authorList>
            <person name="Varghese N."/>
            <person name="Submissions S."/>
        </authorList>
    </citation>
    <scope>NUCLEOTIDE SEQUENCE [LARGE SCALE GENOMIC DNA]</scope>
    <source>
        <strain evidence="2 3">DSM 21194</strain>
    </source>
</reference>
<evidence type="ECO:0000313" key="2">
    <source>
        <dbReference type="EMBL" id="SMO59375.1"/>
    </source>
</evidence>
<sequence length="568" mass="60513">MNLLSTLISAHTSSPGTATGAGNSSMQKLPGEKSNSFSKFLMRFLGMGASQTTEVASALQPPEADKEFSLNPMPRQGKQHPDAASPLSVPGGNITGHEEGGKQSSETAASVPGKGQTDTSGDERPADQAPPSTSRPQAEKTEDSLQKTAGAAADTRLPVDTDKREATTGTPSQRPGAVPSTPGEGAGQPQNGNTDTVTTRKAGSSNSRTGGKVMTSPVLDSSSQKGSPAPETTRQNTSVKNPAPMNSGKTRADSDRPAWQKNVSNQQQKTASQEGEARSSAVSRGKQQADATARRPSGSPLRPAADAKSDRLFSLNRTDADTGKANHHPQQQKTPVPGENRRLPNTPQPSIQTQQPGVKHLEFQSPAAQPDSAGLKMKDIMDQELSLEMELQTGGNKDGEAPDDSKTLLKTGSSNTILQLKNVTGRREFSTQLVRQLQQQSKGEQTGSWQHHRFVLEDGQSLNVAARNIEGALHLQLSSGNTELNKVIQQHINEIRQHLKEQLNIEVDLHFQQFDDQQAQQQSGESSAFSSSDYGPSSGPSKTEQSSASGSSINPTRYLGFNHNEWTA</sequence>
<dbReference type="OrthoDB" id="1525270at2"/>
<evidence type="ECO:0000313" key="3">
    <source>
        <dbReference type="Proteomes" id="UP000317593"/>
    </source>
</evidence>
<feature type="compositionally biased region" description="Polar residues" evidence="1">
    <location>
        <begin position="188"/>
        <end position="209"/>
    </location>
</feature>
<feature type="compositionally biased region" description="Polar residues" evidence="1">
    <location>
        <begin position="542"/>
        <end position="555"/>
    </location>
</feature>
<feature type="region of interest" description="Disordered" evidence="1">
    <location>
        <begin position="516"/>
        <end position="568"/>
    </location>
</feature>
<accession>A0A521CJ17</accession>
<dbReference type="AlphaFoldDB" id="A0A521CJ17"/>
<feature type="compositionally biased region" description="Polar residues" evidence="1">
    <location>
        <begin position="343"/>
        <end position="356"/>
    </location>
</feature>
<name>A0A521CJ17_9BACT</name>
<feature type="region of interest" description="Disordered" evidence="1">
    <location>
        <begin position="1"/>
        <end position="32"/>
    </location>
</feature>
<feature type="compositionally biased region" description="Polar residues" evidence="1">
    <location>
        <begin position="218"/>
        <end position="240"/>
    </location>
</feature>
<dbReference type="EMBL" id="FXTH01000006">
    <property type="protein sequence ID" value="SMO59375.1"/>
    <property type="molecule type" value="Genomic_DNA"/>
</dbReference>
<feature type="compositionally biased region" description="Low complexity" evidence="1">
    <location>
        <begin position="516"/>
        <end position="541"/>
    </location>
</feature>
<evidence type="ECO:0000256" key="1">
    <source>
        <dbReference type="SAM" id="MobiDB-lite"/>
    </source>
</evidence>
<dbReference type="RefSeq" id="WP_142714102.1">
    <property type="nucleotide sequence ID" value="NZ_FXTH01000006.1"/>
</dbReference>
<proteinExistence type="predicted"/>
<gene>
    <name evidence="2" type="ORF">SAMN06265218_106109</name>
</gene>
<keyword evidence="3" id="KW-1185">Reference proteome</keyword>
<organism evidence="2 3">
    <name type="scientific">Fodinibius sediminis</name>
    <dbReference type="NCBI Taxonomy" id="1214077"/>
    <lineage>
        <taxon>Bacteria</taxon>
        <taxon>Pseudomonadati</taxon>
        <taxon>Balneolota</taxon>
        <taxon>Balneolia</taxon>
        <taxon>Balneolales</taxon>
        <taxon>Balneolaceae</taxon>
        <taxon>Fodinibius</taxon>
    </lineage>
</organism>
<feature type="compositionally biased region" description="Basic and acidic residues" evidence="1">
    <location>
        <begin position="157"/>
        <end position="166"/>
    </location>
</feature>
<evidence type="ECO:0008006" key="4">
    <source>
        <dbReference type="Google" id="ProtNLM"/>
    </source>
</evidence>
<feature type="compositionally biased region" description="Polar residues" evidence="1">
    <location>
        <begin position="280"/>
        <end position="290"/>
    </location>
</feature>
<protein>
    <recommendedName>
        <fullName evidence="4">Hook-length control protein FliK</fullName>
    </recommendedName>
</protein>
<feature type="region of interest" description="Disordered" evidence="1">
    <location>
        <begin position="51"/>
        <end position="374"/>
    </location>
</feature>
<dbReference type="Proteomes" id="UP000317593">
    <property type="component" value="Unassembled WGS sequence"/>
</dbReference>
<feature type="compositionally biased region" description="Polar residues" evidence="1">
    <location>
        <begin position="261"/>
        <end position="273"/>
    </location>
</feature>